<accession>A0A512L9D3</accession>
<name>A0A512L9D3_9PROT</name>
<evidence type="ECO:0000313" key="2">
    <source>
        <dbReference type="EMBL" id="GEP31080.1"/>
    </source>
</evidence>
<evidence type="ECO:0000313" key="3">
    <source>
        <dbReference type="Proteomes" id="UP000321337"/>
    </source>
</evidence>
<evidence type="ECO:0000256" key="1">
    <source>
        <dbReference type="SAM" id="MobiDB-lite"/>
    </source>
</evidence>
<sequence>MSTIKTILSLLAILCAYGVVGRMDYDDAVMMENAQKQAAHPDCLRVASASSTRQTQPVQTGLADISDESASKPADPCSALVY</sequence>
<dbReference type="OrthoDB" id="8813127at2"/>
<feature type="region of interest" description="Disordered" evidence="1">
    <location>
        <begin position="49"/>
        <end position="82"/>
    </location>
</feature>
<protein>
    <submittedName>
        <fullName evidence="2">Uncharacterized protein</fullName>
    </submittedName>
</protein>
<keyword evidence="3" id="KW-1185">Reference proteome</keyword>
<feature type="compositionally biased region" description="Polar residues" evidence="1">
    <location>
        <begin position="49"/>
        <end position="59"/>
    </location>
</feature>
<reference evidence="2 3" key="1">
    <citation type="submission" date="2019-07" db="EMBL/GenBank/DDBJ databases">
        <title>Whole genome shotgun sequence of Thiobacillus plumbophilus NBRC 107929.</title>
        <authorList>
            <person name="Hosoyama A."/>
            <person name="Uohara A."/>
            <person name="Ohji S."/>
            <person name="Ichikawa N."/>
        </authorList>
    </citation>
    <scope>NUCLEOTIDE SEQUENCE [LARGE SCALE GENOMIC DNA]</scope>
    <source>
        <strain evidence="2 3">NBRC 107929</strain>
    </source>
</reference>
<comment type="caution">
    <text evidence="2">The sequence shown here is derived from an EMBL/GenBank/DDBJ whole genome shotgun (WGS) entry which is preliminary data.</text>
</comment>
<gene>
    <name evidence="2" type="ORF">TPL01_22180</name>
</gene>
<dbReference type="RefSeq" id="WP_147073729.1">
    <property type="nucleotide sequence ID" value="NZ_AP021884.1"/>
</dbReference>
<proteinExistence type="predicted"/>
<dbReference type="Proteomes" id="UP000321337">
    <property type="component" value="Unassembled WGS sequence"/>
</dbReference>
<organism evidence="2 3">
    <name type="scientific">Sulfuriferula plumbiphila</name>
    <dbReference type="NCBI Taxonomy" id="171865"/>
    <lineage>
        <taxon>Bacteria</taxon>
        <taxon>Pseudomonadati</taxon>
        <taxon>Pseudomonadota</taxon>
        <taxon>Betaproteobacteria</taxon>
        <taxon>Nitrosomonadales</taxon>
        <taxon>Sulfuricellaceae</taxon>
        <taxon>Sulfuriferula</taxon>
    </lineage>
</organism>
<dbReference type="AlphaFoldDB" id="A0A512L9D3"/>
<dbReference type="EMBL" id="BKAD01000023">
    <property type="protein sequence ID" value="GEP31080.1"/>
    <property type="molecule type" value="Genomic_DNA"/>
</dbReference>